<feature type="chain" id="PRO_5039118008" evidence="1">
    <location>
        <begin position="28"/>
        <end position="299"/>
    </location>
</feature>
<sequence length="299" mass="33239">MRKKFLYRVAAIGSSALILAGSAALFAGCTTSNYPEVTITYSFNGEDYAVTYRLSRVDAPRTVQHFIELADAGFYDGMVVHDYQDYTIKSGGYRLEDGELVEVDYLSEVQRLEKEQGIEFTQSVWADEERTIPLYSVYGEFSANGVENENGKEYVHEAGALVMYYTDKGSGNEQVWVERADGGADNDGEAYQQLGYGYNSITSLFYTFTGESRTSADDAYCVIGMATNYSEAMTNGLLAAISEYEDTLDEEATFTETQSSVPLNQYDYFPSVRAAGLTDDFETPLTMSIIIKSVEVTKY</sequence>
<dbReference type="SUPFAM" id="SSF50891">
    <property type="entry name" value="Cyclophilin-like"/>
    <property type="match status" value="1"/>
</dbReference>
<dbReference type="Pfam" id="PF00160">
    <property type="entry name" value="Pro_isomerase"/>
    <property type="match status" value="1"/>
</dbReference>
<dbReference type="Gene3D" id="2.40.100.10">
    <property type="entry name" value="Cyclophilin-like"/>
    <property type="match status" value="1"/>
</dbReference>
<accession>A0A9D2DVI1</accession>
<dbReference type="InterPro" id="IPR029000">
    <property type="entry name" value="Cyclophilin-like_dom_sf"/>
</dbReference>
<name>A0A9D2DVI1_9FIRM</name>
<dbReference type="PROSITE" id="PS51257">
    <property type="entry name" value="PROKAR_LIPOPROTEIN"/>
    <property type="match status" value="1"/>
</dbReference>
<feature type="signal peptide" evidence="1">
    <location>
        <begin position="1"/>
        <end position="27"/>
    </location>
</feature>
<dbReference type="AlphaFoldDB" id="A0A9D2DVI1"/>
<gene>
    <name evidence="3" type="ORF">H9812_00735</name>
</gene>
<dbReference type="GO" id="GO:0003755">
    <property type="term" value="F:peptidyl-prolyl cis-trans isomerase activity"/>
    <property type="evidence" value="ECO:0007669"/>
    <property type="project" value="UniProtKB-EC"/>
</dbReference>
<protein>
    <submittedName>
        <fullName evidence="3">Peptidylprolyl isomerase</fullName>
        <ecNumber evidence="3">5.2.1.8</ecNumber>
    </submittedName>
</protein>
<reference evidence="3" key="1">
    <citation type="journal article" date="2021" name="PeerJ">
        <title>Extensive microbial diversity within the chicken gut microbiome revealed by metagenomics and culture.</title>
        <authorList>
            <person name="Gilroy R."/>
            <person name="Ravi A."/>
            <person name="Getino M."/>
            <person name="Pursley I."/>
            <person name="Horton D.L."/>
            <person name="Alikhan N.F."/>
            <person name="Baker D."/>
            <person name="Gharbi K."/>
            <person name="Hall N."/>
            <person name="Watson M."/>
            <person name="Adriaenssens E.M."/>
            <person name="Foster-Nyarko E."/>
            <person name="Jarju S."/>
            <person name="Secka A."/>
            <person name="Antonio M."/>
            <person name="Oren A."/>
            <person name="Chaudhuri R.R."/>
            <person name="La Ragione R."/>
            <person name="Hildebrand F."/>
            <person name="Pallen M.J."/>
        </authorList>
    </citation>
    <scope>NUCLEOTIDE SEQUENCE</scope>
    <source>
        <strain evidence="3">CHK33-5263</strain>
    </source>
</reference>
<dbReference type="InterPro" id="IPR002130">
    <property type="entry name" value="Cyclophilin-type_PPIase_dom"/>
</dbReference>
<dbReference type="EMBL" id="DXBS01000017">
    <property type="protein sequence ID" value="HIZ23992.1"/>
    <property type="molecule type" value="Genomic_DNA"/>
</dbReference>
<proteinExistence type="predicted"/>
<dbReference type="Proteomes" id="UP000824044">
    <property type="component" value="Unassembled WGS sequence"/>
</dbReference>
<evidence type="ECO:0000313" key="4">
    <source>
        <dbReference type="Proteomes" id="UP000824044"/>
    </source>
</evidence>
<evidence type="ECO:0000313" key="3">
    <source>
        <dbReference type="EMBL" id="HIZ23992.1"/>
    </source>
</evidence>
<keyword evidence="1" id="KW-0732">Signal</keyword>
<evidence type="ECO:0000256" key="1">
    <source>
        <dbReference type="SAM" id="SignalP"/>
    </source>
</evidence>
<dbReference type="EC" id="5.2.1.8" evidence="3"/>
<feature type="domain" description="PPIase cyclophilin-type" evidence="2">
    <location>
        <begin position="50"/>
        <end position="167"/>
    </location>
</feature>
<comment type="caution">
    <text evidence="3">The sequence shown here is derived from an EMBL/GenBank/DDBJ whole genome shotgun (WGS) entry which is preliminary data.</text>
</comment>
<evidence type="ECO:0000259" key="2">
    <source>
        <dbReference type="Pfam" id="PF00160"/>
    </source>
</evidence>
<reference evidence="3" key="2">
    <citation type="submission" date="2021-04" db="EMBL/GenBank/DDBJ databases">
        <authorList>
            <person name="Gilroy R."/>
        </authorList>
    </citation>
    <scope>NUCLEOTIDE SEQUENCE</scope>
    <source>
        <strain evidence="3">CHK33-5263</strain>
    </source>
</reference>
<keyword evidence="3" id="KW-0413">Isomerase</keyword>
<organism evidence="3 4">
    <name type="scientific">Candidatus Gallimonas intestinigallinarum</name>
    <dbReference type="NCBI Taxonomy" id="2838604"/>
    <lineage>
        <taxon>Bacteria</taxon>
        <taxon>Bacillati</taxon>
        <taxon>Bacillota</taxon>
        <taxon>Clostridia</taxon>
        <taxon>Candidatus Gallimonas</taxon>
    </lineage>
</organism>